<proteinExistence type="predicted"/>
<dbReference type="Gene3D" id="1.10.238.10">
    <property type="entry name" value="EF-hand"/>
    <property type="match status" value="1"/>
</dbReference>
<dbReference type="InterPro" id="IPR011992">
    <property type="entry name" value="EF-hand-dom_pair"/>
</dbReference>
<organism evidence="2 3">
    <name type="scientific">Wohlfahrtiimonas chitiniclastica</name>
    <dbReference type="NCBI Taxonomy" id="400946"/>
    <lineage>
        <taxon>Bacteria</taxon>
        <taxon>Pseudomonadati</taxon>
        <taxon>Pseudomonadota</taxon>
        <taxon>Gammaproteobacteria</taxon>
        <taxon>Cardiobacteriales</taxon>
        <taxon>Ignatzschineriaceae</taxon>
        <taxon>Wohlfahrtiimonas</taxon>
    </lineage>
</organism>
<protein>
    <recommendedName>
        <fullName evidence="4">EF-hand domain-containing protein</fullName>
    </recommendedName>
</protein>
<dbReference type="Proteomes" id="UP000680020">
    <property type="component" value="Unassembled WGS sequence"/>
</dbReference>
<feature type="signal peptide" evidence="1">
    <location>
        <begin position="1"/>
        <end position="20"/>
    </location>
</feature>
<feature type="chain" id="PRO_5015051765" description="EF-hand domain-containing protein" evidence="1">
    <location>
        <begin position="21"/>
        <end position="103"/>
    </location>
</feature>
<dbReference type="EMBL" id="JAGIBU010000007">
    <property type="protein sequence ID" value="MBS7825128.1"/>
    <property type="molecule type" value="Genomic_DNA"/>
</dbReference>
<reference evidence="2" key="1">
    <citation type="submission" date="2021-03" db="EMBL/GenBank/DDBJ databases">
        <title>Identification and antibiotic profiling of Wohlfahrtiimonas chitiniclastica, an underestimated human pathogen.</title>
        <authorList>
            <person name="Kopf A."/>
            <person name="Bunk B."/>
            <person name="Coldewey S."/>
            <person name="Gunzer F."/>
            <person name="Riedel T."/>
            <person name="Schroettner P."/>
        </authorList>
    </citation>
    <scope>NUCLEOTIDE SEQUENCE</scope>
    <source>
        <strain evidence="2">DSM 100917</strain>
    </source>
</reference>
<evidence type="ECO:0000256" key="1">
    <source>
        <dbReference type="SAM" id="SignalP"/>
    </source>
</evidence>
<sequence>MKKTILLSLTLLMASAIAHAQSVETIFTVKDTKDGTEVIDVQYRTVEPNFQIDTFAQADKNGDGCLDRAEAKDMGILNFDRFAVTKKGCLNEEEYLRAMHSAD</sequence>
<dbReference type="AlphaFoldDB" id="A0A162UYH7"/>
<keyword evidence="1" id="KW-0732">Signal</keyword>
<gene>
    <name evidence="2" type="ORF">J7561_07925</name>
</gene>
<comment type="caution">
    <text evidence="2">The sequence shown here is derived from an EMBL/GenBank/DDBJ whole genome shotgun (WGS) entry which is preliminary data.</text>
</comment>
<evidence type="ECO:0008006" key="4">
    <source>
        <dbReference type="Google" id="ProtNLM"/>
    </source>
</evidence>
<dbReference type="SUPFAM" id="SSF47473">
    <property type="entry name" value="EF-hand"/>
    <property type="match status" value="1"/>
</dbReference>
<evidence type="ECO:0000313" key="2">
    <source>
        <dbReference type="EMBL" id="MBS7825128.1"/>
    </source>
</evidence>
<evidence type="ECO:0000313" key="3">
    <source>
        <dbReference type="Proteomes" id="UP000680020"/>
    </source>
</evidence>
<name>A0A162UYH7_9GAMM</name>
<accession>A0A162UYH7</accession>
<dbReference type="RefSeq" id="WP_008316645.1">
    <property type="nucleotide sequence ID" value="NZ_CP115969.1"/>
</dbReference>
<dbReference type="GeneID" id="58264237"/>